<dbReference type="InterPro" id="IPR027417">
    <property type="entry name" value="P-loop_NTPase"/>
</dbReference>
<reference evidence="2 3" key="1">
    <citation type="submission" date="2018-03" db="EMBL/GenBank/DDBJ databases">
        <title>Genomic Encyclopedia of Archaeal and Bacterial Type Strains, Phase II (KMG-II): from individual species to whole genera.</title>
        <authorList>
            <person name="Goeker M."/>
        </authorList>
    </citation>
    <scope>NUCLEOTIDE SEQUENCE [LARGE SCALE GENOMIC DNA]</scope>
    <source>
        <strain evidence="2 3">DSM 101533</strain>
    </source>
</reference>
<dbReference type="InterPro" id="IPR025662">
    <property type="entry name" value="Sigma_54_int_dom_ATP-bd_1"/>
</dbReference>
<dbReference type="CDD" id="cd01918">
    <property type="entry name" value="HprK_C"/>
    <property type="match status" value="1"/>
</dbReference>
<evidence type="ECO:0000259" key="1">
    <source>
        <dbReference type="Pfam" id="PF07475"/>
    </source>
</evidence>
<dbReference type="EMBL" id="PVTP01000009">
    <property type="protein sequence ID" value="PRY76216.1"/>
    <property type="molecule type" value="Genomic_DNA"/>
</dbReference>
<comment type="caution">
    <text evidence="2">The sequence shown here is derived from an EMBL/GenBank/DDBJ whole genome shotgun (WGS) entry which is preliminary data.</text>
</comment>
<sequence>MGVTHSVHATCVAWDGVAVLIKGQSGSGKSALGLQLMALGCDLVADDRVLLAADDEGLFASCPDTIAGLIEARGVGILNARAVSSAQVQLVVDLNEIEQSRMPERRVIELFGRNIPLIHRVSGDHFVPAILQILKAGWSNR</sequence>
<keyword evidence="2" id="KW-0808">Transferase</keyword>
<dbReference type="Proteomes" id="UP000238007">
    <property type="component" value="Unassembled WGS sequence"/>
</dbReference>
<keyword evidence="3" id="KW-1185">Reference proteome</keyword>
<evidence type="ECO:0000313" key="2">
    <source>
        <dbReference type="EMBL" id="PRY76216.1"/>
    </source>
</evidence>
<protein>
    <submittedName>
        <fullName evidence="2">HPr kinase/phosphorylase</fullName>
    </submittedName>
</protein>
<name>A0A2T0VWL3_9RHOB</name>
<dbReference type="Gene3D" id="3.40.50.300">
    <property type="entry name" value="P-loop containing nucleotide triphosphate hydrolases"/>
    <property type="match status" value="1"/>
</dbReference>
<accession>A0A2T0VWL3</accession>
<dbReference type="PROSITE" id="PS00675">
    <property type="entry name" value="SIGMA54_INTERACT_1"/>
    <property type="match status" value="1"/>
</dbReference>
<dbReference type="GO" id="GO:0006109">
    <property type="term" value="P:regulation of carbohydrate metabolic process"/>
    <property type="evidence" value="ECO:0007669"/>
    <property type="project" value="InterPro"/>
</dbReference>
<dbReference type="AlphaFoldDB" id="A0A2T0VWL3"/>
<proteinExistence type="predicted"/>
<keyword evidence="2" id="KW-0418">Kinase</keyword>
<organism evidence="2 3">
    <name type="scientific">Yoonia maritima</name>
    <dbReference type="NCBI Taxonomy" id="1435347"/>
    <lineage>
        <taxon>Bacteria</taxon>
        <taxon>Pseudomonadati</taxon>
        <taxon>Pseudomonadota</taxon>
        <taxon>Alphaproteobacteria</taxon>
        <taxon>Rhodobacterales</taxon>
        <taxon>Paracoccaceae</taxon>
        <taxon>Yoonia</taxon>
    </lineage>
</organism>
<evidence type="ECO:0000313" key="3">
    <source>
        <dbReference type="Proteomes" id="UP000238007"/>
    </source>
</evidence>
<dbReference type="GO" id="GO:0005524">
    <property type="term" value="F:ATP binding"/>
    <property type="evidence" value="ECO:0007669"/>
    <property type="project" value="InterPro"/>
</dbReference>
<feature type="domain" description="HPr kinase/phosphorylase C-terminal" evidence="1">
    <location>
        <begin position="4"/>
        <end position="105"/>
    </location>
</feature>
<gene>
    <name evidence="2" type="ORF">CLV80_10914</name>
</gene>
<dbReference type="SUPFAM" id="SSF53795">
    <property type="entry name" value="PEP carboxykinase-like"/>
    <property type="match status" value="1"/>
</dbReference>
<dbReference type="RefSeq" id="WP_106358338.1">
    <property type="nucleotide sequence ID" value="NZ_PVTP01000009.1"/>
</dbReference>
<dbReference type="OrthoDB" id="8326226at2"/>
<dbReference type="InterPro" id="IPR011104">
    <property type="entry name" value="Hpr_kin/Pase_C"/>
</dbReference>
<dbReference type="Pfam" id="PF07475">
    <property type="entry name" value="Hpr_kinase_C"/>
    <property type="match status" value="1"/>
</dbReference>
<dbReference type="GO" id="GO:0000155">
    <property type="term" value="F:phosphorelay sensor kinase activity"/>
    <property type="evidence" value="ECO:0007669"/>
    <property type="project" value="InterPro"/>
</dbReference>